<accession>A0AAW6SUC0</accession>
<reference evidence="1" key="1">
    <citation type="submission" date="2023-03" db="EMBL/GenBank/DDBJ databases">
        <title>Bacterial isolates from washroom surfaces on a university campus.</title>
        <authorList>
            <person name="Holman D.B."/>
            <person name="Gzyl K.E."/>
            <person name="Taheri A.E."/>
        </authorList>
    </citation>
    <scope>NUCLEOTIDE SEQUENCE</scope>
    <source>
        <strain evidence="1">RD03</strain>
    </source>
</reference>
<dbReference type="EMBL" id="JAROYP010000002">
    <property type="protein sequence ID" value="MDH5160482.1"/>
    <property type="molecule type" value="Genomic_DNA"/>
</dbReference>
<gene>
    <name evidence="1" type="ORF">P5X88_06000</name>
</gene>
<sequence length="96" mass="10716">MAWGGIRLPGSLTVQVAPNYSELSKDIIDWFDKMTEANEQKITVLETESHLISALEDSLFSQAEEAPEVLTKISLDSCPFPVKLPKRFKARHINGS</sequence>
<organism evidence="1 2">
    <name type="scientific">Heyndrickxia oleronia</name>
    <dbReference type="NCBI Taxonomy" id="38875"/>
    <lineage>
        <taxon>Bacteria</taxon>
        <taxon>Bacillati</taxon>
        <taxon>Bacillota</taxon>
        <taxon>Bacilli</taxon>
        <taxon>Bacillales</taxon>
        <taxon>Bacillaceae</taxon>
        <taxon>Heyndrickxia</taxon>
    </lineage>
</organism>
<evidence type="ECO:0000313" key="1">
    <source>
        <dbReference type="EMBL" id="MDH5160482.1"/>
    </source>
</evidence>
<proteinExistence type="predicted"/>
<comment type="caution">
    <text evidence="1">The sequence shown here is derived from an EMBL/GenBank/DDBJ whole genome shotgun (WGS) entry which is preliminary data.</text>
</comment>
<dbReference type="RefSeq" id="WP_280616092.1">
    <property type="nucleotide sequence ID" value="NZ_JAROYP010000002.1"/>
</dbReference>
<protein>
    <submittedName>
        <fullName evidence="1">Uncharacterized protein</fullName>
    </submittedName>
</protein>
<dbReference type="AlphaFoldDB" id="A0AAW6SUC0"/>
<evidence type="ECO:0000313" key="2">
    <source>
        <dbReference type="Proteomes" id="UP001159179"/>
    </source>
</evidence>
<name>A0AAW6SUC0_9BACI</name>
<dbReference type="Proteomes" id="UP001159179">
    <property type="component" value="Unassembled WGS sequence"/>
</dbReference>